<feature type="compositionally biased region" description="Basic and acidic residues" evidence="1">
    <location>
        <begin position="1"/>
        <end position="12"/>
    </location>
</feature>
<protein>
    <submittedName>
        <fullName evidence="2">Uncharacterized protein</fullName>
    </submittedName>
</protein>
<sequence>MQEGKLVNDNKKLNKRPTGLPVPLKKLELSKSQGKMSCKLPLKRNQVVIRWKYRGRQGALEFTRERYE</sequence>
<dbReference type="AlphaFoldDB" id="A0A5B7FA12"/>
<gene>
    <name evidence="2" type="ORF">E2C01_034902</name>
</gene>
<feature type="region of interest" description="Disordered" evidence="1">
    <location>
        <begin position="1"/>
        <end position="21"/>
    </location>
</feature>
<comment type="caution">
    <text evidence="2">The sequence shown here is derived from an EMBL/GenBank/DDBJ whole genome shotgun (WGS) entry which is preliminary data.</text>
</comment>
<keyword evidence="3" id="KW-1185">Reference proteome</keyword>
<name>A0A5B7FA12_PORTR</name>
<dbReference type="Proteomes" id="UP000324222">
    <property type="component" value="Unassembled WGS sequence"/>
</dbReference>
<evidence type="ECO:0000313" key="3">
    <source>
        <dbReference type="Proteomes" id="UP000324222"/>
    </source>
</evidence>
<evidence type="ECO:0000313" key="2">
    <source>
        <dbReference type="EMBL" id="MPC41314.1"/>
    </source>
</evidence>
<dbReference type="EMBL" id="VSRR010005006">
    <property type="protein sequence ID" value="MPC41314.1"/>
    <property type="molecule type" value="Genomic_DNA"/>
</dbReference>
<proteinExistence type="predicted"/>
<reference evidence="2 3" key="1">
    <citation type="submission" date="2019-05" db="EMBL/GenBank/DDBJ databases">
        <title>Another draft genome of Portunus trituberculatus and its Hox gene families provides insights of decapod evolution.</title>
        <authorList>
            <person name="Jeong J.-H."/>
            <person name="Song I."/>
            <person name="Kim S."/>
            <person name="Choi T."/>
            <person name="Kim D."/>
            <person name="Ryu S."/>
            <person name="Kim W."/>
        </authorList>
    </citation>
    <scope>NUCLEOTIDE SEQUENCE [LARGE SCALE GENOMIC DNA]</scope>
    <source>
        <tissue evidence="2">Muscle</tissue>
    </source>
</reference>
<organism evidence="2 3">
    <name type="scientific">Portunus trituberculatus</name>
    <name type="common">Swimming crab</name>
    <name type="synonym">Neptunus trituberculatus</name>
    <dbReference type="NCBI Taxonomy" id="210409"/>
    <lineage>
        <taxon>Eukaryota</taxon>
        <taxon>Metazoa</taxon>
        <taxon>Ecdysozoa</taxon>
        <taxon>Arthropoda</taxon>
        <taxon>Crustacea</taxon>
        <taxon>Multicrustacea</taxon>
        <taxon>Malacostraca</taxon>
        <taxon>Eumalacostraca</taxon>
        <taxon>Eucarida</taxon>
        <taxon>Decapoda</taxon>
        <taxon>Pleocyemata</taxon>
        <taxon>Brachyura</taxon>
        <taxon>Eubrachyura</taxon>
        <taxon>Portunoidea</taxon>
        <taxon>Portunidae</taxon>
        <taxon>Portuninae</taxon>
        <taxon>Portunus</taxon>
    </lineage>
</organism>
<accession>A0A5B7FA12</accession>
<evidence type="ECO:0000256" key="1">
    <source>
        <dbReference type="SAM" id="MobiDB-lite"/>
    </source>
</evidence>